<dbReference type="Proteomes" id="UP000824132">
    <property type="component" value="Unassembled WGS sequence"/>
</dbReference>
<dbReference type="InterPro" id="IPR015421">
    <property type="entry name" value="PyrdxlP-dep_Trfase_major"/>
</dbReference>
<dbReference type="InterPro" id="IPR015422">
    <property type="entry name" value="PyrdxlP-dep_Trfase_small"/>
</dbReference>
<evidence type="ECO:0000256" key="2">
    <source>
        <dbReference type="ARBA" id="ARBA00022898"/>
    </source>
</evidence>
<dbReference type="PROSITE" id="PS00595">
    <property type="entry name" value="AA_TRANSFER_CLASS_5"/>
    <property type="match status" value="1"/>
</dbReference>
<dbReference type="Pfam" id="PF00266">
    <property type="entry name" value="Aminotran_5"/>
    <property type="match status" value="1"/>
</dbReference>
<keyword evidence="6" id="KW-0808">Transferase</keyword>
<evidence type="ECO:0000256" key="1">
    <source>
        <dbReference type="ARBA" id="ARBA00001933"/>
    </source>
</evidence>
<comment type="cofactor">
    <cofactor evidence="1 4">
        <name>pyridoxal 5'-phosphate</name>
        <dbReference type="ChEBI" id="CHEBI:597326"/>
    </cofactor>
</comment>
<evidence type="ECO:0000256" key="3">
    <source>
        <dbReference type="RuleBase" id="RU004075"/>
    </source>
</evidence>
<dbReference type="InterPro" id="IPR000192">
    <property type="entry name" value="Aminotrans_V_dom"/>
</dbReference>
<accession>A0A9D2ICV2</accession>
<gene>
    <name evidence="6" type="ORF">H9727_03660</name>
</gene>
<sequence length="384" mass="40169">MIYFDNAATGGAKPPSVISAACEAIKSANANPGRSGHALSVTLAQNLLNCRKLLDGFFGGYGFERVIFTKNCTEALNAALFGFANALPAGKKAHVITTVMEHNSVLRPLRALERAGKTELTVLGLNENGTVPPEAFAAAAREDTAAAVFTLASNVTGAQIDPAAVKAVLPEGALVICDGAQACGHIPLHMRAQGIDALCAAGHKGMHGVAGSGVLLFSERFDPAPLLYGGTGSESADPDMPSFYPDRLEAGTLNYPAAMSLFEGTIYLKAHMEENAAYVKGMTRSLICGLKKIAGIRVYSQPNPFGIVSFRCGGAQSELFAQELSDRYGVAVRGGLHCAPLMHEALGSAGEGLVRASLSEFNTPHEVQTFLLAAEKIARSVTSF</sequence>
<dbReference type="PANTHER" id="PTHR43586">
    <property type="entry name" value="CYSTEINE DESULFURASE"/>
    <property type="match status" value="1"/>
</dbReference>
<comment type="caution">
    <text evidence="6">The sequence shown here is derived from an EMBL/GenBank/DDBJ whole genome shotgun (WGS) entry which is preliminary data.</text>
</comment>
<dbReference type="EMBL" id="DXCL01000022">
    <property type="protein sequence ID" value="HIZ03361.1"/>
    <property type="molecule type" value="Genomic_DNA"/>
</dbReference>
<evidence type="ECO:0000256" key="4">
    <source>
        <dbReference type="RuleBase" id="RU004504"/>
    </source>
</evidence>
<proteinExistence type="inferred from homology"/>
<comment type="similarity">
    <text evidence="3">Belongs to the class-V pyridoxal-phosphate-dependent aminotransferase family.</text>
</comment>
<dbReference type="SUPFAM" id="SSF53383">
    <property type="entry name" value="PLP-dependent transferases"/>
    <property type="match status" value="1"/>
</dbReference>
<dbReference type="PANTHER" id="PTHR43586:SF4">
    <property type="entry name" value="ISOPENICILLIN N EPIMERASE"/>
    <property type="match status" value="1"/>
</dbReference>
<dbReference type="AlphaFoldDB" id="A0A9D2ICV2"/>
<dbReference type="Gene3D" id="3.90.1150.10">
    <property type="entry name" value="Aspartate Aminotransferase, domain 1"/>
    <property type="match status" value="1"/>
</dbReference>
<dbReference type="InterPro" id="IPR020578">
    <property type="entry name" value="Aminotrans_V_PyrdxlP_BS"/>
</dbReference>
<reference evidence="6" key="1">
    <citation type="journal article" date="2021" name="PeerJ">
        <title>Extensive microbial diversity within the chicken gut microbiome revealed by metagenomics and culture.</title>
        <authorList>
            <person name="Gilroy R."/>
            <person name="Ravi A."/>
            <person name="Getino M."/>
            <person name="Pursley I."/>
            <person name="Horton D.L."/>
            <person name="Alikhan N.F."/>
            <person name="Baker D."/>
            <person name="Gharbi K."/>
            <person name="Hall N."/>
            <person name="Watson M."/>
            <person name="Adriaenssens E.M."/>
            <person name="Foster-Nyarko E."/>
            <person name="Jarju S."/>
            <person name="Secka A."/>
            <person name="Antonio M."/>
            <person name="Oren A."/>
            <person name="Chaudhuri R.R."/>
            <person name="La Ragione R."/>
            <person name="Hildebrand F."/>
            <person name="Pallen M.J."/>
        </authorList>
    </citation>
    <scope>NUCLEOTIDE SEQUENCE</scope>
    <source>
        <strain evidence="6">CHK187-5294</strain>
    </source>
</reference>
<keyword evidence="2" id="KW-0663">Pyridoxal phosphate</keyword>
<keyword evidence="6" id="KW-0032">Aminotransferase</keyword>
<name>A0A9D2ICV2_9FIRM</name>
<feature type="domain" description="Aminotransferase class V" evidence="5">
    <location>
        <begin position="2"/>
        <end position="370"/>
    </location>
</feature>
<dbReference type="InterPro" id="IPR015424">
    <property type="entry name" value="PyrdxlP-dep_Trfase"/>
</dbReference>
<dbReference type="Gene3D" id="3.40.640.10">
    <property type="entry name" value="Type I PLP-dependent aspartate aminotransferase-like (Major domain)"/>
    <property type="match status" value="1"/>
</dbReference>
<organism evidence="6 7">
    <name type="scientific">Candidatus Borkfalkia avistercoris</name>
    <dbReference type="NCBI Taxonomy" id="2838504"/>
    <lineage>
        <taxon>Bacteria</taxon>
        <taxon>Bacillati</taxon>
        <taxon>Bacillota</taxon>
        <taxon>Clostridia</taxon>
        <taxon>Christensenellales</taxon>
        <taxon>Christensenellaceae</taxon>
        <taxon>Candidatus Borkfalkia</taxon>
    </lineage>
</organism>
<protein>
    <submittedName>
        <fullName evidence="6">Aminotransferase class V-fold PLP-dependent enzyme</fullName>
    </submittedName>
</protein>
<evidence type="ECO:0000313" key="7">
    <source>
        <dbReference type="Proteomes" id="UP000824132"/>
    </source>
</evidence>
<dbReference type="GO" id="GO:0008483">
    <property type="term" value="F:transaminase activity"/>
    <property type="evidence" value="ECO:0007669"/>
    <property type="project" value="UniProtKB-KW"/>
</dbReference>
<evidence type="ECO:0000313" key="6">
    <source>
        <dbReference type="EMBL" id="HIZ03361.1"/>
    </source>
</evidence>
<reference evidence="6" key="2">
    <citation type="submission" date="2021-04" db="EMBL/GenBank/DDBJ databases">
        <authorList>
            <person name="Gilroy R."/>
        </authorList>
    </citation>
    <scope>NUCLEOTIDE SEQUENCE</scope>
    <source>
        <strain evidence="6">CHK187-5294</strain>
    </source>
</reference>
<evidence type="ECO:0000259" key="5">
    <source>
        <dbReference type="Pfam" id="PF00266"/>
    </source>
</evidence>